<reference evidence="1" key="2">
    <citation type="journal article" date="2015" name="Data Brief">
        <title>Shoot transcriptome of the giant reed, Arundo donax.</title>
        <authorList>
            <person name="Barrero R.A."/>
            <person name="Guerrero F.D."/>
            <person name="Moolhuijzen P."/>
            <person name="Goolsby J.A."/>
            <person name="Tidwell J."/>
            <person name="Bellgard S.E."/>
            <person name="Bellgard M.I."/>
        </authorList>
    </citation>
    <scope>NUCLEOTIDE SEQUENCE</scope>
    <source>
        <tissue evidence="1">Shoot tissue taken approximately 20 cm above the soil surface</tissue>
    </source>
</reference>
<evidence type="ECO:0000313" key="1">
    <source>
        <dbReference type="EMBL" id="JAE34866.1"/>
    </source>
</evidence>
<accession>A0A0A9HJ18</accession>
<dbReference type="AlphaFoldDB" id="A0A0A9HJ18"/>
<sequence length="87" mass="9956">MEEQRNQCSAPTHPHTHIQILDSSSFTQYLVILCSHSNDLCRRLDLFISQRSSPLCTSLYCSGTTKLLTSHLHRPHRESSTIDILTF</sequence>
<protein>
    <submittedName>
        <fullName evidence="1">Uncharacterized protein</fullName>
    </submittedName>
</protein>
<name>A0A0A9HJ18_ARUDO</name>
<organism evidence="1">
    <name type="scientific">Arundo donax</name>
    <name type="common">Giant reed</name>
    <name type="synonym">Donax arundinaceus</name>
    <dbReference type="NCBI Taxonomy" id="35708"/>
    <lineage>
        <taxon>Eukaryota</taxon>
        <taxon>Viridiplantae</taxon>
        <taxon>Streptophyta</taxon>
        <taxon>Embryophyta</taxon>
        <taxon>Tracheophyta</taxon>
        <taxon>Spermatophyta</taxon>
        <taxon>Magnoliopsida</taxon>
        <taxon>Liliopsida</taxon>
        <taxon>Poales</taxon>
        <taxon>Poaceae</taxon>
        <taxon>PACMAD clade</taxon>
        <taxon>Arundinoideae</taxon>
        <taxon>Arundineae</taxon>
        <taxon>Arundo</taxon>
    </lineage>
</organism>
<dbReference type="EMBL" id="GBRH01163030">
    <property type="protein sequence ID" value="JAE34866.1"/>
    <property type="molecule type" value="Transcribed_RNA"/>
</dbReference>
<reference evidence="1" key="1">
    <citation type="submission" date="2014-09" db="EMBL/GenBank/DDBJ databases">
        <authorList>
            <person name="Magalhaes I.L.F."/>
            <person name="Oliveira U."/>
            <person name="Santos F.R."/>
            <person name="Vidigal T.H.D.A."/>
            <person name="Brescovit A.D."/>
            <person name="Santos A.J."/>
        </authorList>
    </citation>
    <scope>NUCLEOTIDE SEQUENCE</scope>
    <source>
        <tissue evidence="1">Shoot tissue taken approximately 20 cm above the soil surface</tissue>
    </source>
</reference>
<proteinExistence type="predicted"/>